<evidence type="ECO:0000313" key="3">
    <source>
        <dbReference type="EMBL" id="SEP27205.1"/>
    </source>
</evidence>
<feature type="domain" description="ChsH2 C-terminal OB-fold" evidence="1">
    <location>
        <begin position="49"/>
        <end position="109"/>
    </location>
</feature>
<dbReference type="InterPro" id="IPR052513">
    <property type="entry name" value="Thioester_dehydratase-like"/>
</dbReference>
<dbReference type="InterPro" id="IPR002878">
    <property type="entry name" value="ChsH2_C"/>
</dbReference>
<protein>
    <submittedName>
        <fullName evidence="3">Uncharacterized OB-fold protein, contains Zn-ribbon domain</fullName>
    </submittedName>
</protein>
<evidence type="ECO:0000259" key="2">
    <source>
        <dbReference type="Pfam" id="PF12172"/>
    </source>
</evidence>
<reference evidence="4" key="1">
    <citation type="submission" date="2016-10" db="EMBL/GenBank/DDBJ databases">
        <authorList>
            <person name="Varghese N."/>
            <person name="Submissions S."/>
        </authorList>
    </citation>
    <scope>NUCLEOTIDE SEQUENCE [LARGE SCALE GENOMIC DNA]</scope>
    <source>
        <strain evidence="4">DSM 45413</strain>
    </source>
</reference>
<organism evidence="3 4">
    <name type="scientific">Trujillonella endophytica</name>
    <dbReference type="NCBI Taxonomy" id="673521"/>
    <lineage>
        <taxon>Bacteria</taxon>
        <taxon>Bacillati</taxon>
        <taxon>Actinomycetota</taxon>
        <taxon>Actinomycetes</taxon>
        <taxon>Geodermatophilales</taxon>
        <taxon>Geodermatophilaceae</taxon>
        <taxon>Trujillonella</taxon>
    </lineage>
</organism>
<dbReference type="SUPFAM" id="SSF50249">
    <property type="entry name" value="Nucleic acid-binding proteins"/>
    <property type="match status" value="1"/>
</dbReference>
<keyword evidence="4" id="KW-1185">Reference proteome</keyword>
<sequence length="129" mass="13416">MSRMPLVDYLVLDDEPHLVAAECTACGARYFDRRSACAHCGGVEFGSADVPTEGVLTTFTIVQFAAAGVEVPFVAGVVDCGGTSVRGNVVNTPPDPEHVTLGMRVRLTTVPVGTDSAGIEAVGYGFEPV</sequence>
<dbReference type="PANTHER" id="PTHR34075:SF5">
    <property type="entry name" value="BLR3430 PROTEIN"/>
    <property type="match status" value="1"/>
</dbReference>
<dbReference type="RefSeq" id="WP_091949020.1">
    <property type="nucleotide sequence ID" value="NZ_FOEE01000020.1"/>
</dbReference>
<dbReference type="OrthoDB" id="4714412at2"/>
<evidence type="ECO:0000259" key="1">
    <source>
        <dbReference type="Pfam" id="PF01796"/>
    </source>
</evidence>
<dbReference type="STRING" id="673521.SAMN05660991_04433"/>
<dbReference type="Pfam" id="PF01796">
    <property type="entry name" value="OB_ChsH2_C"/>
    <property type="match status" value="1"/>
</dbReference>
<name>A0A1H8WHR5_9ACTN</name>
<proteinExistence type="predicted"/>
<dbReference type="AlphaFoldDB" id="A0A1H8WHR5"/>
<dbReference type="Proteomes" id="UP000198960">
    <property type="component" value="Unassembled WGS sequence"/>
</dbReference>
<accession>A0A1H8WHR5</accession>
<gene>
    <name evidence="3" type="ORF">SAMN05660991_04433</name>
</gene>
<dbReference type="InterPro" id="IPR012340">
    <property type="entry name" value="NA-bd_OB-fold"/>
</dbReference>
<dbReference type="PANTHER" id="PTHR34075">
    <property type="entry name" value="BLR3430 PROTEIN"/>
    <property type="match status" value="1"/>
</dbReference>
<dbReference type="InterPro" id="IPR022002">
    <property type="entry name" value="ChsH2_Znr"/>
</dbReference>
<feature type="domain" description="ChsH2 rubredoxin-like zinc ribbon" evidence="2">
    <location>
        <begin position="14"/>
        <end position="42"/>
    </location>
</feature>
<dbReference type="EMBL" id="FOEE01000020">
    <property type="protein sequence ID" value="SEP27205.1"/>
    <property type="molecule type" value="Genomic_DNA"/>
</dbReference>
<evidence type="ECO:0000313" key="4">
    <source>
        <dbReference type="Proteomes" id="UP000198960"/>
    </source>
</evidence>
<dbReference type="Pfam" id="PF12172">
    <property type="entry name" value="zf-ChsH2"/>
    <property type="match status" value="1"/>
</dbReference>